<organism evidence="4 5">
    <name type="scientific">Lepeophtheirus salmonis</name>
    <name type="common">Salmon louse</name>
    <name type="synonym">Caligus salmonis</name>
    <dbReference type="NCBI Taxonomy" id="72036"/>
    <lineage>
        <taxon>Eukaryota</taxon>
        <taxon>Metazoa</taxon>
        <taxon>Ecdysozoa</taxon>
        <taxon>Arthropoda</taxon>
        <taxon>Crustacea</taxon>
        <taxon>Multicrustacea</taxon>
        <taxon>Hexanauplia</taxon>
        <taxon>Copepoda</taxon>
        <taxon>Siphonostomatoida</taxon>
        <taxon>Caligidae</taxon>
        <taxon>Lepeophtheirus</taxon>
    </lineage>
</organism>
<dbReference type="InterPro" id="IPR045151">
    <property type="entry name" value="DCAF8"/>
</dbReference>
<keyword evidence="5" id="KW-1185">Reference proteome</keyword>
<dbReference type="SUPFAM" id="SSF48452">
    <property type="entry name" value="TPR-like"/>
    <property type="match status" value="1"/>
</dbReference>
<protein>
    <submittedName>
        <fullName evidence="4">WDTC1</fullName>
    </submittedName>
</protein>
<dbReference type="PROSITE" id="PS50294">
    <property type="entry name" value="WD_REPEATS_REGION"/>
    <property type="match status" value="1"/>
</dbReference>
<dbReference type="Gene3D" id="2.130.10.10">
    <property type="entry name" value="YVTN repeat-like/Quinoprotein amine dehydrogenase"/>
    <property type="match status" value="2"/>
</dbReference>
<keyword evidence="2" id="KW-0677">Repeat</keyword>
<dbReference type="GO" id="GO:0032040">
    <property type="term" value="C:small-subunit processome"/>
    <property type="evidence" value="ECO:0007669"/>
    <property type="project" value="InterPro"/>
</dbReference>
<evidence type="ECO:0000256" key="2">
    <source>
        <dbReference type="ARBA" id="ARBA00022737"/>
    </source>
</evidence>
<evidence type="ECO:0000313" key="4">
    <source>
        <dbReference type="EMBL" id="CAF2791167.1"/>
    </source>
</evidence>
<feature type="region of interest" description="Disordered" evidence="3">
    <location>
        <begin position="1"/>
        <end position="20"/>
    </location>
</feature>
<dbReference type="AlphaFoldDB" id="A0A7R8H0G8"/>
<sequence length="798" mass="90228">MGQLLHHSSRGRTTANSTNPLVVKRQRRVRRILNYFRTHFGLKAPYRVLLDGTFYIARVLAPLRNTDKLGPQLYGASLILKGLAASYLLECSHGKEPLPAVKCIKSILKDNNSSSSIIVATQDPELRERVRKIPGVPLIYLHGNAPTLEEPSAYTKSFVTKGKNEVSHERKILLEREYALQSPEEFVRQNQITDCSIKRLGQFHLLEGHRGCVNCIQWNSTGEILASGSDDLNVIIWDPERGVKKTSFLTEHNGNIFSVKFLPFSGDRILATGAGDNHINVFDIDKSKTLHNFSNHSRRVKRLEVIPDSPDTFLSASEDGTVMLFDIRAPVKPHQSNIIVNLKSSIGRKAEAKCLAINPVLPELLAVGANDPFVRVYDRRMIKPQVIEFPSSVSRDRLHYLNKSVPNTAVKEGCVQYYSPGHFSSIDKLNDTCHGFLSSTYVTFSPDGRELLVNLGWEHIYLFDVKSPQSRPIFRSFDCDTKFSSCSNLENKASSTALILTDEIDKLKSAANIEFQNQNYVKAIKIYNLALCKHPHSVLYGNRAAAFMKRKWNGDYYAALRDCYNALKLDPNYVKAHYRLTKCLLELSWINEARESLNSFRKNHSDHTDTLQFKNLVKAFEEATLNGKKDNETLSVISDNSSEGGFELLEDEENLRTNASDFKKRFCGHCNTSTDIKEASFYGQAGQFIIAGSDNRRFFCWDKKTSNVCRMMIGDESVVNCVQSHPSTSLLATSGLDFHVKIWAPLSENNENLEDSEVIDDLDQIMTANQNRNIYRPENTLEVMYENEDRLQVMCTPS</sequence>
<dbReference type="InterPro" id="IPR001680">
    <property type="entry name" value="WD40_rpt"/>
</dbReference>
<evidence type="ECO:0000256" key="1">
    <source>
        <dbReference type="ARBA" id="ARBA00022574"/>
    </source>
</evidence>
<dbReference type="InterPro" id="IPR036322">
    <property type="entry name" value="WD40_repeat_dom_sf"/>
</dbReference>
<dbReference type="PANTHER" id="PTHR15574:SF40">
    <property type="entry name" value="WD AND TETRATRICOPEPTIDE REPEATS PROTEIN 1"/>
    <property type="match status" value="1"/>
</dbReference>
<dbReference type="Proteomes" id="UP000675881">
    <property type="component" value="Chromosome 10"/>
</dbReference>
<dbReference type="GO" id="GO:0080008">
    <property type="term" value="C:Cul4-RING E3 ubiquitin ligase complex"/>
    <property type="evidence" value="ECO:0007669"/>
    <property type="project" value="TreeGrafter"/>
</dbReference>
<dbReference type="InterPro" id="IPR015943">
    <property type="entry name" value="WD40/YVTN_repeat-like_dom_sf"/>
</dbReference>
<proteinExistence type="predicted"/>
<evidence type="ECO:0000313" key="5">
    <source>
        <dbReference type="Proteomes" id="UP000675881"/>
    </source>
</evidence>
<dbReference type="Pfam" id="PF00400">
    <property type="entry name" value="WD40"/>
    <property type="match status" value="4"/>
</dbReference>
<dbReference type="Gene3D" id="3.40.50.1010">
    <property type="entry name" value="5'-nuclease"/>
    <property type="match status" value="2"/>
</dbReference>
<dbReference type="SUPFAM" id="SSF50978">
    <property type="entry name" value="WD40 repeat-like"/>
    <property type="match status" value="1"/>
</dbReference>
<feature type="compositionally biased region" description="Polar residues" evidence="3">
    <location>
        <begin position="11"/>
        <end position="20"/>
    </location>
</feature>
<dbReference type="EMBL" id="HG994589">
    <property type="protein sequence ID" value="CAF2791167.1"/>
    <property type="molecule type" value="Genomic_DNA"/>
</dbReference>
<dbReference type="InterPro" id="IPR006984">
    <property type="entry name" value="Fcf1/UTP23"/>
</dbReference>
<dbReference type="Pfam" id="PF04900">
    <property type="entry name" value="Fcf1"/>
    <property type="match status" value="1"/>
</dbReference>
<evidence type="ECO:0000256" key="3">
    <source>
        <dbReference type="SAM" id="MobiDB-lite"/>
    </source>
</evidence>
<dbReference type="InterPro" id="IPR011990">
    <property type="entry name" value="TPR-like_helical_dom_sf"/>
</dbReference>
<dbReference type="PANTHER" id="PTHR15574">
    <property type="entry name" value="WD REPEAT DOMAIN-CONTAINING FAMILY"/>
    <property type="match status" value="1"/>
</dbReference>
<gene>
    <name evidence="4" type="ORF">LSAA_2252</name>
</gene>
<keyword evidence="1" id="KW-0853">WD repeat</keyword>
<name>A0A7R8H0G8_LEPSM</name>
<dbReference type="SMART" id="SM00320">
    <property type="entry name" value="WD40"/>
    <property type="match status" value="6"/>
</dbReference>
<accession>A0A7R8H0G8</accession>
<dbReference type="OrthoDB" id="25675at2759"/>
<dbReference type="GO" id="GO:0045717">
    <property type="term" value="P:negative regulation of fatty acid biosynthetic process"/>
    <property type="evidence" value="ECO:0007669"/>
    <property type="project" value="TreeGrafter"/>
</dbReference>
<dbReference type="GO" id="GO:0005737">
    <property type="term" value="C:cytoplasm"/>
    <property type="evidence" value="ECO:0007669"/>
    <property type="project" value="TreeGrafter"/>
</dbReference>
<dbReference type="PROSITE" id="PS50082">
    <property type="entry name" value="WD_REPEATS_2"/>
    <property type="match status" value="4"/>
</dbReference>
<reference evidence="4" key="1">
    <citation type="submission" date="2021-02" db="EMBL/GenBank/DDBJ databases">
        <authorList>
            <person name="Bekaert M."/>
        </authorList>
    </citation>
    <scope>NUCLEOTIDE SEQUENCE</scope>
    <source>
        <strain evidence="4">IoA-00</strain>
    </source>
</reference>
<dbReference type="Gene3D" id="1.25.40.10">
    <property type="entry name" value="Tetratricopeptide repeat domain"/>
    <property type="match status" value="1"/>
</dbReference>